<keyword evidence="2" id="KW-0969">Cilium</keyword>
<keyword evidence="2" id="KW-0282">Flagellum</keyword>
<keyword evidence="2" id="KW-0966">Cell projection</keyword>
<organism evidence="2">
    <name type="scientific">uncultured Solirubrobacteraceae bacterium</name>
    <dbReference type="NCBI Taxonomy" id="1162706"/>
    <lineage>
        <taxon>Bacteria</taxon>
        <taxon>Bacillati</taxon>
        <taxon>Actinomycetota</taxon>
        <taxon>Thermoleophilia</taxon>
        <taxon>Solirubrobacterales</taxon>
        <taxon>Solirubrobacteraceae</taxon>
        <taxon>environmental samples</taxon>
    </lineage>
</organism>
<sequence length="142" mass="15988">VDRPRPPDRAGGAGPGRPAVAVRGAQGPAEGRRPAHRARRAERRRDPQAPLRPRGRDAVARDERARPRASRGDRHRLRRALRARHRVRGDPLRRRRVRPRGARAPARPRSRPRGAGDRHRGPGGQALRLRAPHAARADRRLH</sequence>
<feature type="compositionally biased region" description="Low complexity" evidence="1">
    <location>
        <begin position="16"/>
        <end position="29"/>
    </location>
</feature>
<feature type="compositionally biased region" description="Basic residues" evidence="1">
    <location>
        <begin position="73"/>
        <end position="112"/>
    </location>
</feature>
<evidence type="ECO:0000313" key="2">
    <source>
        <dbReference type="EMBL" id="CAA9488898.1"/>
    </source>
</evidence>
<evidence type="ECO:0000256" key="1">
    <source>
        <dbReference type="SAM" id="MobiDB-lite"/>
    </source>
</evidence>
<dbReference type="EMBL" id="CADCVT010000121">
    <property type="protein sequence ID" value="CAA9488898.1"/>
    <property type="molecule type" value="Genomic_DNA"/>
</dbReference>
<feature type="non-terminal residue" evidence="2">
    <location>
        <position position="1"/>
    </location>
</feature>
<feature type="compositionally biased region" description="Basic and acidic residues" evidence="1">
    <location>
        <begin position="54"/>
        <end position="72"/>
    </location>
</feature>
<name>A0A6J4S9W2_9ACTN</name>
<protein>
    <submittedName>
        <fullName evidence="2">Flagellar motor switch protein FliG</fullName>
    </submittedName>
</protein>
<feature type="non-terminal residue" evidence="2">
    <location>
        <position position="142"/>
    </location>
</feature>
<reference evidence="2" key="1">
    <citation type="submission" date="2020-02" db="EMBL/GenBank/DDBJ databases">
        <authorList>
            <person name="Meier V. D."/>
        </authorList>
    </citation>
    <scope>NUCLEOTIDE SEQUENCE</scope>
    <source>
        <strain evidence="2">AVDCRST_MAG85</strain>
    </source>
</reference>
<proteinExistence type="predicted"/>
<dbReference type="AlphaFoldDB" id="A0A6J4S9W2"/>
<feature type="region of interest" description="Disordered" evidence="1">
    <location>
        <begin position="1"/>
        <end position="142"/>
    </location>
</feature>
<gene>
    <name evidence="2" type="ORF">AVDCRST_MAG85-1115</name>
</gene>
<accession>A0A6J4S9W2</accession>